<feature type="transmembrane region" description="Helical" evidence="1">
    <location>
        <begin position="234"/>
        <end position="254"/>
    </location>
</feature>
<name>A0A1H6SF53_9RHOB</name>
<sequence length="281" mass="28908">MSGTVFAVVLLAAALHAGWNALVKGGADKAAAMAAVVIGQGSAAILLLPFAPIPDPACWPYLLGGVLLHLGYQLFLMKSYSIGDLTQVYPIARGVAPLIVAGVSVLLLGVRFSQVELLAMGLISVGIASISLTRRADGLFQVKAAGLALITGMFIASYSLVDGQGARIAGTALGFFALLSILNTVGFVLVAAVARPGLVRRGLAMRRTALFGGGASFLAYLLVVWGFTQAPIALVTALREVSIVFALILGVTILREPVNLAKVASTALTLSGALLLRLGRS</sequence>
<dbReference type="Proteomes" id="UP000199379">
    <property type="component" value="Unassembled WGS sequence"/>
</dbReference>
<proteinExistence type="predicted"/>
<feature type="transmembrane region" description="Helical" evidence="1">
    <location>
        <begin position="209"/>
        <end position="227"/>
    </location>
</feature>
<feature type="transmembrane region" description="Helical" evidence="1">
    <location>
        <begin position="117"/>
        <end position="134"/>
    </location>
</feature>
<dbReference type="OrthoDB" id="9783707at2"/>
<organism evidence="3 4">
    <name type="scientific">Cribrihabitans marinus</name>
    <dbReference type="NCBI Taxonomy" id="1227549"/>
    <lineage>
        <taxon>Bacteria</taxon>
        <taxon>Pseudomonadati</taxon>
        <taxon>Pseudomonadota</taxon>
        <taxon>Alphaproteobacteria</taxon>
        <taxon>Rhodobacterales</taxon>
        <taxon>Paracoccaceae</taxon>
        <taxon>Cribrihabitans</taxon>
    </lineage>
</organism>
<protein>
    <submittedName>
        <fullName evidence="3">EamA-like transporter family protein</fullName>
    </submittedName>
</protein>
<reference evidence="3 4" key="1">
    <citation type="submission" date="2016-10" db="EMBL/GenBank/DDBJ databases">
        <authorList>
            <person name="de Groot N.N."/>
        </authorList>
    </citation>
    <scope>NUCLEOTIDE SEQUENCE [LARGE SCALE GENOMIC DNA]</scope>
    <source>
        <strain evidence="3 4">DSM 29340</strain>
    </source>
</reference>
<feature type="transmembrane region" description="Helical" evidence="1">
    <location>
        <begin position="140"/>
        <end position="161"/>
    </location>
</feature>
<dbReference type="AlphaFoldDB" id="A0A1H6SF53"/>
<keyword evidence="1" id="KW-0812">Transmembrane</keyword>
<gene>
    <name evidence="3" type="ORF">SAMN05444007_10241</name>
</gene>
<evidence type="ECO:0000259" key="2">
    <source>
        <dbReference type="Pfam" id="PF00892"/>
    </source>
</evidence>
<evidence type="ECO:0000256" key="1">
    <source>
        <dbReference type="SAM" id="Phobius"/>
    </source>
</evidence>
<feature type="transmembrane region" description="Helical" evidence="1">
    <location>
        <begin position="30"/>
        <end position="51"/>
    </location>
</feature>
<feature type="transmembrane region" description="Helical" evidence="1">
    <location>
        <begin position="88"/>
        <end position="110"/>
    </location>
</feature>
<dbReference type="SUPFAM" id="SSF103481">
    <property type="entry name" value="Multidrug resistance efflux transporter EmrE"/>
    <property type="match status" value="2"/>
</dbReference>
<feature type="transmembrane region" description="Helical" evidence="1">
    <location>
        <begin position="58"/>
        <end position="76"/>
    </location>
</feature>
<dbReference type="Gene3D" id="1.10.3730.20">
    <property type="match status" value="1"/>
</dbReference>
<dbReference type="RefSeq" id="WP_092362309.1">
    <property type="nucleotide sequence ID" value="NZ_BMGV01000002.1"/>
</dbReference>
<evidence type="ECO:0000313" key="3">
    <source>
        <dbReference type="EMBL" id="SEI64574.1"/>
    </source>
</evidence>
<dbReference type="InterPro" id="IPR037185">
    <property type="entry name" value="EmrE-like"/>
</dbReference>
<dbReference type="EMBL" id="FNYD01000002">
    <property type="protein sequence ID" value="SEI64574.1"/>
    <property type="molecule type" value="Genomic_DNA"/>
</dbReference>
<keyword evidence="1" id="KW-0472">Membrane</keyword>
<keyword evidence="4" id="KW-1185">Reference proteome</keyword>
<feature type="domain" description="EamA" evidence="2">
    <location>
        <begin position="145"/>
        <end position="276"/>
    </location>
</feature>
<keyword evidence="1" id="KW-1133">Transmembrane helix</keyword>
<feature type="transmembrane region" description="Helical" evidence="1">
    <location>
        <begin position="173"/>
        <end position="194"/>
    </location>
</feature>
<dbReference type="Pfam" id="PF00892">
    <property type="entry name" value="EamA"/>
    <property type="match status" value="1"/>
</dbReference>
<dbReference type="GO" id="GO:0016020">
    <property type="term" value="C:membrane"/>
    <property type="evidence" value="ECO:0007669"/>
    <property type="project" value="InterPro"/>
</dbReference>
<evidence type="ECO:0000313" key="4">
    <source>
        <dbReference type="Proteomes" id="UP000199379"/>
    </source>
</evidence>
<accession>A0A1H6SF53</accession>
<dbReference type="STRING" id="1227549.SAMN05444007_10241"/>
<dbReference type="InterPro" id="IPR000620">
    <property type="entry name" value="EamA_dom"/>
</dbReference>